<evidence type="ECO:0000256" key="1">
    <source>
        <dbReference type="SAM" id="MobiDB-lite"/>
    </source>
</evidence>
<proteinExistence type="predicted"/>
<protein>
    <submittedName>
        <fullName evidence="2">Uncharacterized protein</fullName>
    </submittedName>
</protein>
<dbReference type="EMBL" id="LVLJ01001960">
    <property type="protein sequence ID" value="OAE27197.1"/>
    <property type="molecule type" value="Genomic_DNA"/>
</dbReference>
<dbReference type="AlphaFoldDB" id="A0A176W2C2"/>
<feature type="region of interest" description="Disordered" evidence="1">
    <location>
        <begin position="138"/>
        <end position="197"/>
    </location>
</feature>
<accession>A0A176W2C2</accession>
<name>A0A176W2C2_MARPO</name>
<dbReference type="Proteomes" id="UP000077202">
    <property type="component" value="Unassembled WGS sequence"/>
</dbReference>
<sequence length="197" mass="20783">MTEGHANGVSAFSERRNDGENARTQTPSGMRLRPYAFGDVQNGKDKLDAGFAFGDTGTEVQASAVFFVLFSSAKGASFHRRSILETKAKPNDKDGVSAEGAGAKESTAKGVPPKAFVVMRSLPFDKGVPCRMLRMSSAKAPLQGSEPKAFASACAEGPSAEDPQQGSFCQRRSPQQEASVPSKAPNLGLSPPTPRFS</sequence>
<feature type="region of interest" description="Disordered" evidence="1">
    <location>
        <begin position="89"/>
        <end position="109"/>
    </location>
</feature>
<feature type="region of interest" description="Disordered" evidence="1">
    <location>
        <begin position="1"/>
        <end position="34"/>
    </location>
</feature>
<gene>
    <name evidence="2" type="ORF">AXG93_1931s1010</name>
</gene>
<keyword evidence="3" id="KW-1185">Reference proteome</keyword>
<evidence type="ECO:0000313" key="3">
    <source>
        <dbReference type="Proteomes" id="UP000077202"/>
    </source>
</evidence>
<reference evidence="2" key="1">
    <citation type="submission" date="2016-03" db="EMBL/GenBank/DDBJ databases">
        <title>Mechanisms controlling the formation of the plant cell surface in tip-growing cells are functionally conserved among land plants.</title>
        <authorList>
            <person name="Honkanen S."/>
            <person name="Jones V.A."/>
            <person name="Morieri G."/>
            <person name="Champion C."/>
            <person name="Hetherington A.J."/>
            <person name="Kelly S."/>
            <person name="Saint-Marcoux D."/>
            <person name="Proust H."/>
            <person name="Prescott H."/>
            <person name="Dolan L."/>
        </authorList>
    </citation>
    <scope>NUCLEOTIDE SEQUENCE [LARGE SCALE GENOMIC DNA]</scope>
    <source>
        <tissue evidence="2">Whole gametophyte</tissue>
    </source>
</reference>
<organism evidence="2 3">
    <name type="scientific">Marchantia polymorpha subsp. ruderalis</name>
    <dbReference type="NCBI Taxonomy" id="1480154"/>
    <lineage>
        <taxon>Eukaryota</taxon>
        <taxon>Viridiplantae</taxon>
        <taxon>Streptophyta</taxon>
        <taxon>Embryophyta</taxon>
        <taxon>Marchantiophyta</taxon>
        <taxon>Marchantiopsida</taxon>
        <taxon>Marchantiidae</taxon>
        <taxon>Marchantiales</taxon>
        <taxon>Marchantiaceae</taxon>
        <taxon>Marchantia</taxon>
    </lineage>
</organism>
<comment type="caution">
    <text evidence="2">The sequence shown here is derived from an EMBL/GenBank/DDBJ whole genome shotgun (WGS) entry which is preliminary data.</text>
</comment>
<feature type="compositionally biased region" description="Polar residues" evidence="1">
    <location>
        <begin position="162"/>
        <end position="179"/>
    </location>
</feature>
<evidence type="ECO:0000313" key="2">
    <source>
        <dbReference type="EMBL" id="OAE27197.1"/>
    </source>
</evidence>